<evidence type="ECO:0000256" key="3">
    <source>
        <dbReference type="ARBA" id="ARBA00022576"/>
    </source>
</evidence>
<accession>A0A1L9PKK5</accession>
<dbReference type="InterPro" id="IPR050859">
    <property type="entry name" value="Class-I_PLP-dep_aminotransf"/>
</dbReference>
<evidence type="ECO:0000256" key="4">
    <source>
        <dbReference type="ARBA" id="ARBA00022679"/>
    </source>
</evidence>
<dbReference type="VEuPathDB" id="FungiDB:ASPVEDRAFT_192418"/>
<keyword evidence="5" id="KW-0663">Pyridoxal phosphate</keyword>
<evidence type="ECO:0000256" key="2">
    <source>
        <dbReference type="ARBA" id="ARBA00007441"/>
    </source>
</evidence>
<evidence type="ECO:0000256" key="5">
    <source>
        <dbReference type="ARBA" id="ARBA00022898"/>
    </source>
</evidence>
<sequence>MGSIGLESLQVDTTSLFSKRIQKWEPGAIRSLLPLESLPGMISLVAGKPNPGTFPFAEIAITLKGPAGTKIVLDEADLNVGLQYGLPAGNGELIKWFESLQRLVHGVGAYSGWGCCIGNGSQELISRALQVFTDPGDPILVETPAYPGILGIARADEQELIEVHSDAQGLDPIRLEQTLVQWPSYRRRPKVLYTTPTGSNPTGQSCTELRKLQILRLAKRFNFMILEDDAYYFIDFETASKRARSYLALETEANGETGRVIRFDSLSKIVSSGMRVGVLTAPVAVIHSVCQITENINLQPSSTTQLLALSLLRHWGHSGFLEHCAGVADIYRRRRDLFIAAAERHLIGRATWDVPTAGMFLWLTLRLPAGRDSSELLGKQEMGNGILAIPGVAFMPGNEKVCHIRASYSLIPEEDMDEACARIATLVDGMRA</sequence>
<feature type="domain" description="Aminotransferase class I/classII large" evidence="6">
    <location>
        <begin position="116"/>
        <end position="423"/>
    </location>
</feature>
<dbReference type="InterPro" id="IPR004839">
    <property type="entry name" value="Aminotransferase_I/II_large"/>
</dbReference>
<keyword evidence="4" id="KW-0808">Transferase</keyword>
<evidence type="ECO:0000259" key="6">
    <source>
        <dbReference type="Pfam" id="PF00155"/>
    </source>
</evidence>
<comment type="cofactor">
    <cofactor evidence="1">
        <name>pyridoxal 5'-phosphate</name>
        <dbReference type="ChEBI" id="CHEBI:597326"/>
    </cofactor>
</comment>
<dbReference type="InterPro" id="IPR015421">
    <property type="entry name" value="PyrdxlP-dep_Trfase_major"/>
</dbReference>
<comment type="similarity">
    <text evidence="2">Belongs to the class-I pyridoxal-phosphate-dependent aminotransferase family.</text>
</comment>
<organism evidence="7 8">
    <name type="scientific">Aspergillus versicolor CBS 583.65</name>
    <dbReference type="NCBI Taxonomy" id="1036611"/>
    <lineage>
        <taxon>Eukaryota</taxon>
        <taxon>Fungi</taxon>
        <taxon>Dikarya</taxon>
        <taxon>Ascomycota</taxon>
        <taxon>Pezizomycotina</taxon>
        <taxon>Eurotiomycetes</taxon>
        <taxon>Eurotiomycetidae</taxon>
        <taxon>Eurotiales</taxon>
        <taxon>Aspergillaceae</taxon>
        <taxon>Aspergillus</taxon>
        <taxon>Aspergillus subgen. Nidulantes</taxon>
    </lineage>
</organism>
<dbReference type="Gene3D" id="3.40.640.10">
    <property type="entry name" value="Type I PLP-dependent aspartate aminotransferase-like (Major domain)"/>
    <property type="match status" value="1"/>
</dbReference>
<dbReference type="GeneID" id="63724627"/>
<dbReference type="EMBL" id="KV878129">
    <property type="protein sequence ID" value="OJJ02031.1"/>
    <property type="molecule type" value="Genomic_DNA"/>
</dbReference>
<proteinExistence type="inferred from homology"/>
<dbReference type="CDD" id="cd00609">
    <property type="entry name" value="AAT_like"/>
    <property type="match status" value="1"/>
</dbReference>
<dbReference type="RefSeq" id="XP_040667793.1">
    <property type="nucleotide sequence ID" value="XM_040809116.1"/>
</dbReference>
<protein>
    <recommendedName>
        <fullName evidence="6">Aminotransferase class I/classII large domain-containing protein</fullName>
    </recommendedName>
</protein>
<dbReference type="InterPro" id="IPR015424">
    <property type="entry name" value="PyrdxlP-dep_Trfase"/>
</dbReference>
<dbReference type="GO" id="GO:0008483">
    <property type="term" value="F:transaminase activity"/>
    <property type="evidence" value="ECO:0007669"/>
    <property type="project" value="UniProtKB-KW"/>
</dbReference>
<dbReference type="Pfam" id="PF00155">
    <property type="entry name" value="Aminotran_1_2"/>
    <property type="match status" value="1"/>
</dbReference>
<dbReference type="PANTHER" id="PTHR42790:SF19">
    <property type="entry name" value="KYNURENINE_ALPHA-AMINOADIPATE AMINOTRANSFERASE, MITOCHONDRIAL"/>
    <property type="match status" value="1"/>
</dbReference>
<dbReference type="GO" id="GO:1901605">
    <property type="term" value="P:alpha-amino acid metabolic process"/>
    <property type="evidence" value="ECO:0007669"/>
    <property type="project" value="TreeGrafter"/>
</dbReference>
<name>A0A1L9PKK5_ASPVE</name>
<keyword evidence="8" id="KW-1185">Reference proteome</keyword>
<dbReference type="SUPFAM" id="SSF53383">
    <property type="entry name" value="PLP-dependent transferases"/>
    <property type="match status" value="1"/>
</dbReference>
<dbReference type="STRING" id="1036611.A0A1L9PKK5"/>
<keyword evidence="3" id="KW-0032">Aminotransferase</keyword>
<dbReference type="AlphaFoldDB" id="A0A1L9PKK5"/>
<dbReference type="GO" id="GO:0030170">
    <property type="term" value="F:pyridoxal phosphate binding"/>
    <property type="evidence" value="ECO:0007669"/>
    <property type="project" value="InterPro"/>
</dbReference>
<dbReference type="PANTHER" id="PTHR42790">
    <property type="entry name" value="AMINOTRANSFERASE"/>
    <property type="match status" value="1"/>
</dbReference>
<evidence type="ECO:0000256" key="1">
    <source>
        <dbReference type="ARBA" id="ARBA00001933"/>
    </source>
</evidence>
<evidence type="ECO:0000313" key="8">
    <source>
        <dbReference type="Proteomes" id="UP000184073"/>
    </source>
</evidence>
<gene>
    <name evidence="7" type="ORF">ASPVEDRAFT_192418</name>
</gene>
<reference evidence="8" key="1">
    <citation type="journal article" date="2017" name="Genome Biol.">
        <title>Comparative genomics reveals high biological diversity and specific adaptations in the industrially and medically important fungal genus Aspergillus.</title>
        <authorList>
            <person name="de Vries R.P."/>
            <person name="Riley R."/>
            <person name="Wiebenga A."/>
            <person name="Aguilar-Osorio G."/>
            <person name="Amillis S."/>
            <person name="Uchima C.A."/>
            <person name="Anderluh G."/>
            <person name="Asadollahi M."/>
            <person name="Askin M."/>
            <person name="Barry K."/>
            <person name="Battaglia E."/>
            <person name="Bayram O."/>
            <person name="Benocci T."/>
            <person name="Braus-Stromeyer S.A."/>
            <person name="Caldana C."/>
            <person name="Canovas D."/>
            <person name="Cerqueira G.C."/>
            <person name="Chen F."/>
            <person name="Chen W."/>
            <person name="Choi C."/>
            <person name="Clum A."/>
            <person name="Dos Santos R.A."/>
            <person name="Damasio A.R."/>
            <person name="Diallinas G."/>
            <person name="Emri T."/>
            <person name="Fekete E."/>
            <person name="Flipphi M."/>
            <person name="Freyberg S."/>
            <person name="Gallo A."/>
            <person name="Gournas C."/>
            <person name="Habgood R."/>
            <person name="Hainaut M."/>
            <person name="Harispe M.L."/>
            <person name="Henrissat B."/>
            <person name="Hilden K.S."/>
            <person name="Hope R."/>
            <person name="Hossain A."/>
            <person name="Karabika E."/>
            <person name="Karaffa L."/>
            <person name="Karanyi Z."/>
            <person name="Krasevec N."/>
            <person name="Kuo A."/>
            <person name="Kusch H."/>
            <person name="LaButti K."/>
            <person name="Lagendijk E.L."/>
            <person name="Lapidus A."/>
            <person name="Levasseur A."/>
            <person name="Lindquist E."/>
            <person name="Lipzen A."/>
            <person name="Logrieco A.F."/>
            <person name="MacCabe A."/>
            <person name="Maekelae M.R."/>
            <person name="Malavazi I."/>
            <person name="Melin P."/>
            <person name="Meyer V."/>
            <person name="Mielnichuk N."/>
            <person name="Miskei M."/>
            <person name="Molnar A.P."/>
            <person name="Mule G."/>
            <person name="Ngan C.Y."/>
            <person name="Orejas M."/>
            <person name="Orosz E."/>
            <person name="Ouedraogo J.P."/>
            <person name="Overkamp K.M."/>
            <person name="Park H.-S."/>
            <person name="Perrone G."/>
            <person name="Piumi F."/>
            <person name="Punt P.J."/>
            <person name="Ram A.F."/>
            <person name="Ramon A."/>
            <person name="Rauscher S."/>
            <person name="Record E."/>
            <person name="Riano-Pachon D.M."/>
            <person name="Robert V."/>
            <person name="Roehrig J."/>
            <person name="Ruller R."/>
            <person name="Salamov A."/>
            <person name="Salih N.S."/>
            <person name="Samson R.A."/>
            <person name="Sandor E."/>
            <person name="Sanguinetti M."/>
            <person name="Schuetze T."/>
            <person name="Sepcic K."/>
            <person name="Shelest E."/>
            <person name="Sherlock G."/>
            <person name="Sophianopoulou V."/>
            <person name="Squina F.M."/>
            <person name="Sun H."/>
            <person name="Susca A."/>
            <person name="Todd R.B."/>
            <person name="Tsang A."/>
            <person name="Unkles S.E."/>
            <person name="van de Wiele N."/>
            <person name="van Rossen-Uffink D."/>
            <person name="Oliveira J.V."/>
            <person name="Vesth T.C."/>
            <person name="Visser J."/>
            <person name="Yu J.-H."/>
            <person name="Zhou M."/>
            <person name="Andersen M.R."/>
            <person name="Archer D.B."/>
            <person name="Baker S.E."/>
            <person name="Benoit I."/>
            <person name="Brakhage A.A."/>
            <person name="Braus G.H."/>
            <person name="Fischer R."/>
            <person name="Frisvad J.C."/>
            <person name="Goldman G.H."/>
            <person name="Houbraken J."/>
            <person name="Oakley B."/>
            <person name="Pocsi I."/>
            <person name="Scazzocchio C."/>
            <person name="Seiboth B."/>
            <person name="vanKuyk P.A."/>
            <person name="Wortman J."/>
            <person name="Dyer P.S."/>
            <person name="Grigoriev I.V."/>
        </authorList>
    </citation>
    <scope>NUCLEOTIDE SEQUENCE [LARGE SCALE GENOMIC DNA]</scope>
    <source>
        <strain evidence="8">CBS 583.65</strain>
    </source>
</reference>
<evidence type="ECO:0000313" key="7">
    <source>
        <dbReference type="EMBL" id="OJJ02031.1"/>
    </source>
</evidence>
<dbReference type="Proteomes" id="UP000184073">
    <property type="component" value="Unassembled WGS sequence"/>
</dbReference>
<dbReference type="OrthoDB" id="691673at2759"/>